<organism evidence="3 4">
    <name type="scientific">Dissostichus eleginoides</name>
    <name type="common">Patagonian toothfish</name>
    <name type="synonym">Dissostichus amissus</name>
    <dbReference type="NCBI Taxonomy" id="100907"/>
    <lineage>
        <taxon>Eukaryota</taxon>
        <taxon>Metazoa</taxon>
        <taxon>Chordata</taxon>
        <taxon>Craniata</taxon>
        <taxon>Vertebrata</taxon>
        <taxon>Euteleostomi</taxon>
        <taxon>Actinopterygii</taxon>
        <taxon>Neopterygii</taxon>
        <taxon>Teleostei</taxon>
        <taxon>Neoteleostei</taxon>
        <taxon>Acanthomorphata</taxon>
        <taxon>Eupercaria</taxon>
        <taxon>Perciformes</taxon>
        <taxon>Notothenioidei</taxon>
        <taxon>Nototheniidae</taxon>
        <taxon>Dissostichus</taxon>
    </lineage>
</organism>
<dbReference type="PROSITE" id="PS51257">
    <property type="entry name" value="PROKAR_LIPOPROTEIN"/>
    <property type="match status" value="1"/>
</dbReference>
<evidence type="ECO:0000313" key="4">
    <source>
        <dbReference type="Proteomes" id="UP001228049"/>
    </source>
</evidence>
<feature type="region of interest" description="Disordered" evidence="1">
    <location>
        <begin position="37"/>
        <end position="66"/>
    </location>
</feature>
<feature type="domain" description="PiggyBac transposable element-derived protein" evidence="2">
    <location>
        <begin position="79"/>
        <end position="184"/>
    </location>
</feature>
<evidence type="ECO:0000313" key="3">
    <source>
        <dbReference type="EMBL" id="KAK1875746.1"/>
    </source>
</evidence>
<sequence>MMNKKQQLALYNLISMACRHSVQRKSLIKPHEACPQVSPRWVSSPQVRSREEKDRGPEPRRFMPARVPGPALDPSAAWSPLSLFRLFFSSSVVQRLVDNTNANALKRSQAGKKYVWKELTVREFYNFLAITILSGLVHVPHRSDYWRKKGLYDFPFAAENMSRGSFEAILWSLHMSDPEEDEENERKRNNGHHCCLQSTFPALSSILRPAYCPAY</sequence>
<dbReference type="InterPro" id="IPR029526">
    <property type="entry name" value="PGBD"/>
</dbReference>
<evidence type="ECO:0000256" key="1">
    <source>
        <dbReference type="SAM" id="MobiDB-lite"/>
    </source>
</evidence>
<accession>A0AAD9B313</accession>
<protein>
    <submittedName>
        <fullName evidence="3">PiggyBac transposable element-derived protein 4</fullName>
    </submittedName>
</protein>
<keyword evidence="4" id="KW-1185">Reference proteome</keyword>
<name>A0AAD9B313_DISEL</name>
<evidence type="ECO:0000259" key="2">
    <source>
        <dbReference type="Pfam" id="PF13843"/>
    </source>
</evidence>
<comment type="caution">
    <text evidence="3">The sequence shown here is derived from an EMBL/GenBank/DDBJ whole genome shotgun (WGS) entry which is preliminary data.</text>
</comment>
<dbReference type="PANTHER" id="PTHR46599:SF3">
    <property type="entry name" value="PIGGYBAC TRANSPOSABLE ELEMENT-DERIVED PROTEIN 4"/>
    <property type="match status" value="1"/>
</dbReference>
<gene>
    <name evidence="3" type="ORF">KUDE01_015696</name>
</gene>
<dbReference type="AlphaFoldDB" id="A0AAD9B313"/>
<dbReference type="Proteomes" id="UP001228049">
    <property type="component" value="Unassembled WGS sequence"/>
</dbReference>
<proteinExistence type="predicted"/>
<dbReference type="Pfam" id="PF13843">
    <property type="entry name" value="DDE_Tnp_1_7"/>
    <property type="match status" value="1"/>
</dbReference>
<reference evidence="3" key="1">
    <citation type="submission" date="2023-04" db="EMBL/GenBank/DDBJ databases">
        <title>Chromosome-level genome of Chaenocephalus aceratus.</title>
        <authorList>
            <person name="Park H."/>
        </authorList>
    </citation>
    <scope>NUCLEOTIDE SEQUENCE</scope>
    <source>
        <strain evidence="3">DE</strain>
        <tissue evidence="3">Muscle</tissue>
    </source>
</reference>
<feature type="compositionally biased region" description="Basic and acidic residues" evidence="1">
    <location>
        <begin position="48"/>
        <end position="61"/>
    </location>
</feature>
<dbReference type="PANTHER" id="PTHR46599">
    <property type="entry name" value="PIGGYBAC TRANSPOSABLE ELEMENT-DERIVED PROTEIN 4"/>
    <property type="match status" value="1"/>
</dbReference>
<dbReference type="EMBL" id="JASDAP010000080">
    <property type="protein sequence ID" value="KAK1875746.1"/>
    <property type="molecule type" value="Genomic_DNA"/>
</dbReference>